<reference evidence="4" key="1">
    <citation type="submission" date="2017-02" db="UniProtKB">
        <authorList>
            <consortium name="WormBaseParasite"/>
        </authorList>
    </citation>
    <scope>IDENTIFICATION</scope>
</reference>
<evidence type="ECO:0000313" key="3">
    <source>
        <dbReference type="Proteomes" id="UP000276776"/>
    </source>
</evidence>
<dbReference type="STRING" id="103827.A0A0N5D3Q6"/>
<dbReference type="Gene3D" id="3.10.100.10">
    <property type="entry name" value="Mannose-Binding Protein A, subunit A"/>
    <property type="match status" value="1"/>
</dbReference>
<dbReference type="InterPro" id="IPR001304">
    <property type="entry name" value="C-type_lectin-like"/>
</dbReference>
<dbReference type="AlphaFoldDB" id="A0A0N5D3Q6"/>
<proteinExistence type="predicted"/>
<feature type="domain" description="C-type lectin" evidence="1">
    <location>
        <begin position="22"/>
        <end position="58"/>
    </location>
</feature>
<keyword evidence="3" id="KW-1185">Reference proteome</keyword>
<sequence length="89" mass="10301">MPYTSRTTDGYSLCLKRFALLEMTWQEAEQTCQLSGSNAHLLSIQSVQQLDWLASQVVHLKFLLFLLNFLIELITNSNGRSIYLSHFIY</sequence>
<dbReference type="Pfam" id="PF00059">
    <property type="entry name" value="Lectin_C"/>
    <property type="match status" value="1"/>
</dbReference>
<dbReference type="EMBL" id="UYYF01004522">
    <property type="protein sequence ID" value="VDN05029.1"/>
    <property type="molecule type" value="Genomic_DNA"/>
</dbReference>
<name>A0A0N5D3Q6_THECL</name>
<evidence type="ECO:0000313" key="2">
    <source>
        <dbReference type="EMBL" id="VDN05029.1"/>
    </source>
</evidence>
<reference evidence="2 3" key="2">
    <citation type="submission" date="2018-11" db="EMBL/GenBank/DDBJ databases">
        <authorList>
            <consortium name="Pathogen Informatics"/>
        </authorList>
    </citation>
    <scope>NUCLEOTIDE SEQUENCE [LARGE SCALE GENOMIC DNA]</scope>
</reference>
<dbReference type="WBParaSite" id="TCLT_0000757201-mRNA-1">
    <property type="protein sequence ID" value="TCLT_0000757201-mRNA-1"/>
    <property type="gene ID" value="TCLT_0000757201"/>
</dbReference>
<dbReference type="CDD" id="cd00037">
    <property type="entry name" value="CLECT"/>
    <property type="match status" value="1"/>
</dbReference>
<evidence type="ECO:0000313" key="4">
    <source>
        <dbReference type="WBParaSite" id="TCLT_0000757201-mRNA-1"/>
    </source>
</evidence>
<dbReference type="InterPro" id="IPR016187">
    <property type="entry name" value="CTDL_fold"/>
</dbReference>
<dbReference type="SUPFAM" id="SSF56436">
    <property type="entry name" value="C-type lectin-like"/>
    <property type="match status" value="1"/>
</dbReference>
<organism evidence="4">
    <name type="scientific">Thelazia callipaeda</name>
    <name type="common">Oriental eyeworm</name>
    <name type="synonym">Parasitic nematode</name>
    <dbReference type="NCBI Taxonomy" id="103827"/>
    <lineage>
        <taxon>Eukaryota</taxon>
        <taxon>Metazoa</taxon>
        <taxon>Ecdysozoa</taxon>
        <taxon>Nematoda</taxon>
        <taxon>Chromadorea</taxon>
        <taxon>Rhabditida</taxon>
        <taxon>Spirurina</taxon>
        <taxon>Spiruromorpha</taxon>
        <taxon>Thelazioidea</taxon>
        <taxon>Thelaziidae</taxon>
        <taxon>Thelazia</taxon>
    </lineage>
</organism>
<protein>
    <submittedName>
        <fullName evidence="4">C-type lectin domain-containing protein</fullName>
    </submittedName>
</protein>
<evidence type="ECO:0000259" key="1">
    <source>
        <dbReference type="Pfam" id="PF00059"/>
    </source>
</evidence>
<dbReference type="InterPro" id="IPR016186">
    <property type="entry name" value="C-type_lectin-like/link_sf"/>
</dbReference>
<dbReference type="OrthoDB" id="418245at2759"/>
<dbReference type="Proteomes" id="UP000276776">
    <property type="component" value="Unassembled WGS sequence"/>
</dbReference>
<gene>
    <name evidence="2" type="ORF">TCLT_LOCUS7561</name>
</gene>
<accession>A0A0N5D3Q6</accession>